<organism evidence="3 4">
    <name type="scientific">Lachnospira pectinoschiza</name>
    <dbReference type="NCBI Taxonomy" id="28052"/>
    <lineage>
        <taxon>Bacteria</taxon>
        <taxon>Bacillati</taxon>
        <taxon>Bacillota</taxon>
        <taxon>Clostridia</taxon>
        <taxon>Lachnospirales</taxon>
        <taxon>Lachnospiraceae</taxon>
        <taxon>Lachnospira</taxon>
    </lineage>
</organism>
<dbReference type="Gene3D" id="3.40.50.720">
    <property type="entry name" value="NAD(P)-binding Rossmann-like Domain"/>
    <property type="match status" value="1"/>
</dbReference>
<protein>
    <submittedName>
        <fullName evidence="3">Nucleoside-diphosphate-sugar epimerase</fullName>
    </submittedName>
</protein>
<feature type="domain" description="NAD-dependent epimerase/dehydratase" evidence="2">
    <location>
        <begin position="5"/>
        <end position="236"/>
    </location>
</feature>
<evidence type="ECO:0000313" key="3">
    <source>
        <dbReference type="EMBL" id="SDM38334.1"/>
    </source>
</evidence>
<proteinExistence type="inferred from homology"/>
<sequence length="310" mass="34497">MKKAIITGPTGTIGMALINELVNNGVEVVAVVRPNSTRSSRIVENSKIKKVECDLSELDKLPEILEKENISDIDTFYHFAWDGTFGNSRNNMYGQNENVKYSLDAVKAASRIKCKTFIGSGSQAEYGRFEGKLNALTPTFPENGYGIAKLCAGQMTRIMCEEFGIKHIWTRILSIYGPYDGDKTMIMSLISSLLQGQKPSCTLGEQKWDYLYSKDAAKAFRLLGEKGKHGKIYTIGSGSVRPLKDYIVGMKNQINPKAEIGFGDIPYGNKQVMYLCADTTELVNDTGFEPGYSFEEGINETIDWIKNGRR</sequence>
<gene>
    <name evidence="3" type="ORF">SAMN05216544_0072</name>
</gene>
<name>A0A1G9SSK0_9FIRM</name>
<evidence type="ECO:0000256" key="1">
    <source>
        <dbReference type="ARBA" id="ARBA00007637"/>
    </source>
</evidence>
<keyword evidence="4" id="KW-1185">Reference proteome</keyword>
<dbReference type="InterPro" id="IPR001509">
    <property type="entry name" value="Epimerase_deHydtase"/>
</dbReference>
<evidence type="ECO:0000259" key="2">
    <source>
        <dbReference type="Pfam" id="PF01370"/>
    </source>
</evidence>
<dbReference type="EMBL" id="FNHZ01000001">
    <property type="protein sequence ID" value="SDM38334.1"/>
    <property type="molecule type" value="Genomic_DNA"/>
</dbReference>
<accession>A0A1G9SSK0</accession>
<dbReference type="PANTHER" id="PTHR43000">
    <property type="entry name" value="DTDP-D-GLUCOSE 4,6-DEHYDRATASE-RELATED"/>
    <property type="match status" value="1"/>
</dbReference>
<reference evidence="4" key="1">
    <citation type="submission" date="2016-10" db="EMBL/GenBank/DDBJ databases">
        <authorList>
            <person name="Varghese N."/>
            <person name="Submissions S."/>
        </authorList>
    </citation>
    <scope>NUCLEOTIDE SEQUENCE [LARGE SCALE GENOMIC DNA]</scope>
    <source>
        <strain evidence="4">M83</strain>
    </source>
</reference>
<comment type="similarity">
    <text evidence="1">Belongs to the NAD(P)-dependent epimerase/dehydratase family.</text>
</comment>
<dbReference type="SUPFAM" id="SSF51735">
    <property type="entry name" value="NAD(P)-binding Rossmann-fold domains"/>
    <property type="match status" value="1"/>
</dbReference>
<dbReference type="RefSeq" id="WP_074520406.1">
    <property type="nucleotide sequence ID" value="NZ_FNHZ01000001.1"/>
</dbReference>
<dbReference type="Pfam" id="PF01370">
    <property type="entry name" value="Epimerase"/>
    <property type="match status" value="1"/>
</dbReference>
<evidence type="ECO:0000313" key="4">
    <source>
        <dbReference type="Proteomes" id="UP000187651"/>
    </source>
</evidence>
<dbReference type="AlphaFoldDB" id="A0A1G9SSK0"/>
<dbReference type="OrthoDB" id="9789543at2"/>
<dbReference type="Proteomes" id="UP000187651">
    <property type="component" value="Unassembled WGS sequence"/>
</dbReference>
<dbReference type="InterPro" id="IPR036291">
    <property type="entry name" value="NAD(P)-bd_dom_sf"/>
</dbReference>